<feature type="signal peptide" evidence="2">
    <location>
        <begin position="1"/>
        <end position="22"/>
    </location>
</feature>
<reference evidence="3" key="1">
    <citation type="journal article" date="2010" name="J. Biol. Chem.">
        <title>A eukaryotic (insect) tricistronic mRNA encodes three proteins selected by context-dependent scanning.</title>
        <authorList>
            <person name="Kanamori Y."/>
            <person name="Hayakawa Y."/>
            <person name="Matsumoto H."/>
            <person name="Yasukochi Y."/>
            <person name="Shimura S."/>
            <person name="Nakahara Y."/>
            <person name="Kiuchi M."/>
            <person name="Kamimura M."/>
        </authorList>
    </citation>
    <scope>NUCLEOTIDE SEQUENCE</scope>
    <source>
        <tissue evidence="3">Embryo</tissue>
    </source>
</reference>
<feature type="region of interest" description="Disordered" evidence="1">
    <location>
        <begin position="47"/>
        <end position="77"/>
    </location>
</feature>
<proteinExistence type="evidence at transcript level"/>
<accession>E1CEG9</accession>
<gene>
    <name evidence="3" type="primary">uENF1</name>
</gene>
<dbReference type="AlphaFoldDB" id="E1CEG9"/>
<feature type="compositionally biased region" description="Basic and acidic residues" evidence="1">
    <location>
        <begin position="47"/>
        <end position="64"/>
    </location>
</feature>
<sequence>MTSVSTRFIIFSLLISFLVCAASTSFTGQFILDIFGNPIKDLKNTFVKPEKKGGSKTSSVREDLSADGANPKPKMIDVPRNIERCGAGLAMDVNGVCRQPW</sequence>
<dbReference type="EMBL" id="AB511037">
    <property type="protein sequence ID" value="BAJ21210.1"/>
    <property type="molecule type" value="mRNA"/>
</dbReference>
<evidence type="ECO:0000313" key="3">
    <source>
        <dbReference type="EMBL" id="BAJ21210.1"/>
    </source>
</evidence>
<name>E1CEG9_MAMBR</name>
<protein>
    <submittedName>
        <fullName evidence="3">Insect cytokine uENF1</fullName>
    </submittedName>
</protein>
<evidence type="ECO:0000256" key="2">
    <source>
        <dbReference type="SAM" id="SignalP"/>
    </source>
</evidence>
<evidence type="ECO:0000256" key="1">
    <source>
        <dbReference type="SAM" id="MobiDB-lite"/>
    </source>
</evidence>
<keyword evidence="2" id="KW-0732">Signal</keyword>
<feature type="chain" id="PRO_5003144743" evidence="2">
    <location>
        <begin position="23"/>
        <end position="101"/>
    </location>
</feature>
<organism evidence="3">
    <name type="scientific">Mamestra brassicae</name>
    <name type="common">Cabbage moth</name>
    <dbReference type="NCBI Taxonomy" id="55057"/>
    <lineage>
        <taxon>Eukaryota</taxon>
        <taxon>Metazoa</taxon>
        <taxon>Ecdysozoa</taxon>
        <taxon>Arthropoda</taxon>
        <taxon>Hexapoda</taxon>
        <taxon>Insecta</taxon>
        <taxon>Pterygota</taxon>
        <taxon>Neoptera</taxon>
        <taxon>Endopterygota</taxon>
        <taxon>Lepidoptera</taxon>
        <taxon>Glossata</taxon>
        <taxon>Ditrysia</taxon>
        <taxon>Noctuoidea</taxon>
        <taxon>Noctuidae</taxon>
        <taxon>Noctuinae</taxon>
        <taxon>Hadenini</taxon>
        <taxon>Mamestra</taxon>
    </lineage>
</organism>